<reference evidence="5 6" key="1">
    <citation type="submission" date="2017-09" db="EMBL/GenBank/DDBJ databases">
        <authorList>
            <person name="Ehlers B."/>
            <person name="Leendertz F.H."/>
        </authorList>
    </citation>
    <scope>NUCLEOTIDE SEQUENCE [LARGE SCALE GENOMIC DNA]</scope>
    <source>
        <strain evidence="5 6">CGMCC 4.7095</strain>
    </source>
</reference>
<dbReference type="GO" id="GO:0004315">
    <property type="term" value="F:3-oxoacyl-[acyl-carrier-protein] synthase activity"/>
    <property type="evidence" value="ECO:0007669"/>
    <property type="project" value="TreeGrafter"/>
</dbReference>
<comment type="similarity">
    <text evidence="1 3">Belongs to the thiolase-like superfamily. Beta-ketoacyl-ACP synthases family.</text>
</comment>
<name>A0A286E026_9ACTN</name>
<dbReference type="PANTHER" id="PTHR11712:SF336">
    <property type="entry name" value="3-OXOACYL-[ACYL-CARRIER-PROTEIN] SYNTHASE, MITOCHONDRIAL"/>
    <property type="match status" value="1"/>
</dbReference>
<dbReference type="InterPro" id="IPR016039">
    <property type="entry name" value="Thiolase-like"/>
</dbReference>
<dbReference type="InterPro" id="IPR014031">
    <property type="entry name" value="Ketoacyl_synth_C"/>
</dbReference>
<dbReference type="Pfam" id="PF02801">
    <property type="entry name" value="Ketoacyl-synt_C"/>
    <property type="match status" value="1"/>
</dbReference>
<feature type="domain" description="Ketosynthase family 3 (KS3)" evidence="4">
    <location>
        <begin position="4"/>
        <end position="439"/>
    </location>
</feature>
<keyword evidence="6" id="KW-1185">Reference proteome</keyword>
<accession>A0A286E026</accession>
<dbReference type="GO" id="GO:0006633">
    <property type="term" value="P:fatty acid biosynthetic process"/>
    <property type="evidence" value="ECO:0007669"/>
    <property type="project" value="TreeGrafter"/>
</dbReference>
<dbReference type="Pfam" id="PF00109">
    <property type="entry name" value="ketoacyl-synt"/>
    <property type="match status" value="1"/>
</dbReference>
<dbReference type="RefSeq" id="WP_097232702.1">
    <property type="nucleotide sequence ID" value="NZ_OCNE01000015.1"/>
</dbReference>
<evidence type="ECO:0000313" key="5">
    <source>
        <dbReference type="EMBL" id="SOD64271.1"/>
    </source>
</evidence>
<evidence type="ECO:0000256" key="2">
    <source>
        <dbReference type="ARBA" id="ARBA00022679"/>
    </source>
</evidence>
<organism evidence="5 6">
    <name type="scientific">Streptomyces zhaozhouensis</name>
    <dbReference type="NCBI Taxonomy" id="1300267"/>
    <lineage>
        <taxon>Bacteria</taxon>
        <taxon>Bacillati</taxon>
        <taxon>Actinomycetota</taxon>
        <taxon>Actinomycetes</taxon>
        <taxon>Kitasatosporales</taxon>
        <taxon>Streptomycetaceae</taxon>
        <taxon>Streptomyces</taxon>
    </lineage>
</organism>
<sequence length="459" mass="46566">MHQRADVVVTGLGVQCALGNTVDAFTRGLREGAVGITYEPPGDETLPASCGVSGRIAATPARALEALAEAGAVDERLRDRLRHPLRRAPRGKAFSLLAAAEAVSSAGLGPRGAGGPASWDPGGFGLVVAGGGPTHRLIHEMGGRYRESPALVRPGYATELWDSDLVGAAGELFGTHGESLTTGGASAAGNVGLVTAFRLLRDGYADACLVLAPMAELTFVELTALRHVGALGGKSATAESLAGRPASFSRPFDAAHDGFVPGEGAAALLLETAAGAAARGAVPLAGVRGGAVVLHGERGTAPSVDAEVRVMRRALDQAGLAPGAIDYVNAHATSTPLGDEAEAAALTELLGEHATRPWVNATKALTGHCLGSASAIEAVACVQQLRHGFAHPNPHLREPVQGALKLNLVPPGAVTAELRYAINNGFGFGGINSCVVLERATAPGDGRDDGDDHGDRASS</sequence>
<dbReference type="GO" id="GO:0005829">
    <property type="term" value="C:cytosol"/>
    <property type="evidence" value="ECO:0007669"/>
    <property type="project" value="TreeGrafter"/>
</dbReference>
<dbReference type="SUPFAM" id="SSF53901">
    <property type="entry name" value="Thiolase-like"/>
    <property type="match status" value="2"/>
</dbReference>
<evidence type="ECO:0000256" key="3">
    <source>
        <dbReference type="RuleBase" id="RU003694"/>
    </source>
</evidence>
<dbReference type="AlphaFoldDB" id="A0A286E026"/>
<dbReference type="InterPro" id="IPR014030">
    <property type="entry name" value="Ketoacyl_synth_N"/>
</dbReference>
<dbReference type="SMART" id="SM00825">
    <property type="entry name" value="PKS_KS"/>
    <property type="match status" value="1"/>
</dbReference>
<dbReference type="PROSITE" id="PS52004">
    <property type="entry name" value="KS3_2"/>
    <property type="match status" value="1"/>
</dbReference>
<dbReference type="InterPro" id="IPR000794">
    <property type="entry name" value="Beta-ketoacyl_synthase"/>
</dbReference>
<dbReference type="PANTHER" id="PTHR11712">
    <property type="entry name" value="POLYKETIDE SYNTHASE-RELATED"/>
    <property type="match status" value="1"/>
</dbReference>
<evidence type="ECO:0000259" key="4">
    <source>
        <dbReference type="PROSITE" id="PS52004"/>
    </source>
</evidence>
<evidence type="ECO:0000256" key="1">
    <source>
        <dbReference type="ARBA" id="ARBA00008467"/>
    </source>
</evidence>
<protein>
    <submittedName>
        <fullName evidence="5">Malonyl-ACP decarboxylase</fullName>
    </submittedName>
</protein>
<dbReference type="Gene3D" id="3.40.47.10">
    <property type="match status" value="2"/>
</dbReference>
<gene>
    <name evidence="5" type="ORF">SAMN06297387_115131</name>
</gene>
<dbReference type="InterPro" id="IPR020841">
    <property type="entry name" value="PKS_Beta-ketoAc_synthase_dom"/>
</dbReference>
<keyword evidence="2 3" id="KW-0808">Transferase</keyword>
<dbReference type="Proteomes" id="UP000219072">
    <property type="component" value="Unassembled WGS sequence"/>
</dbReference>
<evidence type="ECO:0000313" key="6">
    <source>
        <dbReference type="Proteomes" id="UP000219072"/>
    </source>
</evidence>
<proteinExistence type="inferred from homology"/>
<dbReference type="EMBL" id="OCNE01000015">
    <property type="protein sequence ID" value="SOD64271.1"/>
    <property type="molecule type" value="Genomic_DNA"/>
</dbReference>